<dbReference type="InterPro" id="IPR001347">
    <property type="entry name" value="SIS_dom"/>
</dbReference>
<evidence type="ECO:0000256" key="2">
    <source>
        <dbReference type="ARBA" id="ARBA00023125"/>
    </source>
</evidence>
<reference evidence="7" key="1">
    <citation type="journal article" date="2019" name="Int. J. Syst. Evol. Microbiol.">
        <title>The Global Catalogue of Microorganisms (GCM) 10K type strain sequencing project: providing services to taxonomists for standard genome sequencing and annotation.</title>
        <authorList>
            <consortium name="The Broad Institute Genomics Platform"/>
            <consortium name="The Broad Institute Genome Sequencing Center for Infectious Disease"/>
            <person name="Wu L."/>
            <person name="Ma J."/>
        </authorList>
    </citation>
    <scope>NUCLEOTIDE SEQUENCE [LARGE SCALE GENOMIC DNA]</scope>
    <source>
        <strain evidence="7">CCUG 56608</strain>
    </source>
</reference>
<dbReference type="CDD" id="cd05013">
    <property type="entry name" value="SIS_RpiR"/>
    <property type="match status" value="1"/>
</dbReference>
<keyword evidence="2" id="KW-0238">DNA-binding</keyword>
<dbReference type="Gene3D" id="1.10.10.10">
    <property type="entry name" value="Winged helix-like DNA-binding domain superfamily/Winged helix DNA-binding domain"/>
    <property type="match status" value="1"/>
</dbReference>
<dbReference type="PANTHER" id="PTHR30514:SF1">
    <property type="entry name" value="HTH-TYPE TRANSCRIPTIONAL REGULATOR HEXR-RELATED"/>
    <property type="match status" value="1"/>
</dbReference>
<dbReference type="PANTHER" id="PTHR30514">
    <property type="entry name" value="GLUCOKINASE"/>
    <property type="match status" value="1"/>
</dbReference>
<name>A0ABW3NGM4_9BACI</name>
<dbReference type="SUPFAM" id="SSF53697">
    <property type="entry name" value="SIS domain"/>
    <property type="match status" value="1"/>
</dbReference>
<dbReference type="EMBL" id="JBHTKK010000006">
    <property type="protein sequence ID" value="MFD1065826.1"/>
    <property type="molecule type" value="Genomic_DNA"/>
</dbReference>
<dbReference type="Gene3D" id="3.40.50.10490">
    <property type="entry name" value="Glucose-6-phosphate isomerase like protein, domain 1"/>
    <property type="match status" value="1"/>
</dbReference>
<gene>
    <name evidence="6" type="ORF">ACFQ19_07295</name>
</gene>
<evidence type="ECO:0000256" key="1">
    <source>
        <dbReference type="ARBA" id="ARBA00023015"/>
    </source>
</evidence>
<dbReference type="InterPro" id="IPR035472">
    <property type="entry name" value="RpiR-like_SIS"/>
</dbReference>
<evidence type="ECO:0000256" key="3">
    <source>
        <dbReference type="ARBA" id="ARBA00023163"/>
    </source>
</evidence>
<dbReference type="Pfam" id="PF01418">
    <property type="entry name" value="HTH_6"/>
    <property type="match status" value="1"/>
</dbReference>
<keyword evidence="7" id="KW-1185">Reference proteome</keyword>
<protein>
    <submittedName>
        <fullName evidence="6">MurR/RpiR family transcriptional regulator</fullName>
    </submittedName>
</protein>
<keyword evidence="1" id="KW-0805">Transcription regulation</keyword>
<sequence>MGEINMTTALLTRINERLPQFSKTEKKISIYILHHAELIPNMTTKELAEKADVSEASVIRFAKTIGVGSFKTFKLSLAQELAVQEDYITDFSILQKKDSPYELFQKVVHVNKNAVELVMESLDRKELNEAVTALKNARKIVFYGVGGSSIAAMDALYKFTKLGYQVEFNLDFHYMLSKIPHFNEEDVFIAISMSGKTKDVLDLARLSQKKGAKVIAITNMSKSPLYKEADICLATPYVEQDFRIGSITSRMTQLTIVDSLYISIFNIIGENVLDEYQEAREQVVKLRR</sequence>
<comment type="caution">
    <text evidence="6">The sequence shown here is derived from an EMBL/GenBank/DDBJ whole genome shotgun (WGS) entry which is preliminary data.</text>
</comment>
<dbReference type="InterPro" id="IPR000281">
    <property type="entry name" value="HTH_RpiR"/>
</dbReference>
<dbReference type="SUPFAM" id="SSF46689">
    <property type="entry name" value="Homeodomain-like"/>
    <property type="match status" value="1"/>
</dbReference>
<dbReference type="InterPro" id="IPR036388">
    <property type="entry name" value="WH-like_DNA-bd_sf"/>
</dbReference>
<evidence type="ECO:0000259" key="4">
    <source>
        <dbReference type="PROSITE" id="PS51071"/>
    </source>
</evidence>
<keyword evidence="3" id="KW-0804">Transcription</keyword>
<proteinExistence type="predicted"/>
<dbReference type="PROSITE" id="PS51464">
    <property type="entry name" value="SIS"/>
    <property type="match status" value="1"/>
</dbReference>
<dbReference type="RefSeq" id="WP_379591418.1">
    <property type="nucleotide sequence ID" value="NZ_JBHTKK010000006.1"/>
</dbReference>
<dbReference type="Proteomes" id="UP001597041">
    <property type="component" value="Unassembled WGS sequence"/>
</dbReference>
<evidence type="ECO:0000313" key="6">
    <source>
        <dbReference type="EMBL" id="MFD1065826.1"/>
    </source>
</evidence>
<accession>A0ABW3NGM4</accession>
<dbReference type="Pfam" id="PF01380">
    <property type="entry name" value="SIS"/>
    <property type="match status" value="1"/>
</dbReference>
<dbReference type="InterPro" id="IPR046348">
    <property type="entry name" value="SIS_dom_sf"/>
</dbReference>
<feature type="domain" description="SIS" evidence="5">
    <location>
        <begin position="130"/>
        <end position="270"/>
    </location>
</feature>
<evidence type="ECO:0000313" key="7">
    <source>
        <dbReference type="Proteomes" id="UP001597041"/>
    </source>
</evidence>
<dbReference type="PROSITE" id="PS51071">
    <property type="entry name" value="HTH_RPIR"/>
    <property type="match status" value="1"/>
</dbReference>
<dbReference type="InterPro" id="IPR009057">
    <property type="entry name" value="Homeodomain-like_sf"/>
</dbReference>
<organism evidence="6 7">
    <name type="scientific">Oceanobacillus locisalsi</name>
    <dbReference type="NCBI Taxonomy" id="546107"/>
    <lineage>
        <taxon>Bacteria</taxon>
        <taxon>Bacillati</taxon>
        <taxon>Bacillota</taxon>
        <taxon>Bacilli</taxon>
        <taxon>Bacillales</taxon>
        <taxon>Bacillaceae</taxon>
        <taxon>Oceanobacillus</taxon>
    </lineage>
</organism>
<feature type="domain" description="HTH rpiR-type" evidence="4">
    <location>
        <begin position="8"/>
        <end position="84"/>
    </location>
</feature>
<evidence type="ECO:0000259" key="5">
    <source>
        <dbReference type="PROSITE" id="PS51464"/>
    </source>
</evidence>
<dbReference type="InterPro" id="IPR047640">
    <property type="entry name" value="RpiR-like"/>
</dbReference>